<evidence type="ECO:0000256" key="1">
    <source>
        <dbReference type="ARBA" id="ARBA00005446"/>
    </source>
</evidence>
<dbReference type="InterPro" id="IPR036388">
    <property type="entry name" value="WH-like_DNA-bd_sf"/>
</dbReference>
<evidence type="ECO:0000256" key="3">
    <source>
        <dbReference type="ARBA" id="ARBA00022801"/>
    </source>
</evidence>
<dbReference type="SUPFAM" id="SSF46785">
    <property type="entry name" value="Winged helix' DNA-binding domain"/>
    <property type="match status" value="1"/>
</dbReference>
<dbReference type="GO" id="GO:0005634">
    <property type="term" value="C:nucleus"/>
    <property type="evidence" value="ECO:0007669"/>
    <property type="project" value="TreeGrafter"/>
</dbReference>
<feature type="domain" description="Helicase ATP-binding" evidence="9">
    <location>
        <begin position="178"/>
        <end position="347"/>
    </location>
</feature>
<feature type="region of interest" description="Disordered" evidence="8">
    <location>
        <begin position="370"/>
        <end position="421"/>
    </location>
</feature>
<comment type="catalytic activity">
    <reaction evidence="6">
        <text>Couples ATP hydrolysis with the unwinding of duplex DNA by translocating in the 3'-5' direction.</text>
        <dbReference type="EC" id="5.6.2.4"/>
    </reaction>
</comment>
<feature type="region of interest" description="Disordered" evidence="8">
    <location>
        <begin position="791"/>
        <end position="819"/>
    </location>
</feature>
<dbReference type="GO" id="GO:0003676">
    <property type="term" value="F:nucleic acid binding"/>
    <property type="evidence" value="ECO:0007669"/>
    <property type="project" value="InterPro"/>
</dbReference>
<evidence type="ECO:0000256" key="2">
    <source>
        <dbReference type="ARBA" id="ARBA00022741"/>
    </source>
</evidence>
<dbReference type="Pfam" id="PF00270">
    <property type="entry name" value="DEAD"/>
    <property type="match status" value="1"/>
</dbReference>
<dbReference type="SMART" id="SM00487">
    <property type="entry name" value="DEXDc"/>
    <property type="match status" value="1"/>
</dbReference>
<dbReference type="Gene3D" id="1.10.10.10">
    <property type="entry name" value="Winged helix-like DNA-binding domain superfamily/Winged helix DNA-binding domain"/>
    <property type="match status" value="1"/>
</dbReference>
<dbReference type="PANTHER" id="PTHR13710">
    <property type="entry name" value="DNA HELICASE RECQ FAMILY MEMBER"/>
    <property type="match status" value="1"/>
</dbReference>
<dbReference type="EMBL" id="JAKKPZ010000012">
    <property type="protein sequence ID" value="KAI1714850.1"/>
    <property type="molecule type" value="Genomic_DNA"/>
</dbReference>
<dbReference type="CDD" id="cd17920">
    <property type="entry name" value="DEXHc_RecQ"/>
    <property type="match status" value="1"/>
</dbReference>
<keyword evidence="4 11" id="KW-0347">Helicase</keyword>
<dbReference type="Pfam" id="PF00271">
    <property type="entry name" value="Helicase_C"/>
    <property type="match status" value="1"/>
</dbReference>
<dbReference type="InterPro" id="IPR036390">
    <property type="entry name" value="WH_DNA-bd_sf"/>
</dbReference>
<evidence type="ECO:0000259" key="10">
    <source>
        <dbReference type="PROSITE" id="PS51194"/>
    </source>
</evidence>
<dbReference type="GO" id="GO:0005694">
    <property type="term" value="C:chromosome"/>
    <property type="evidence" value="ECO:0007669"/>
    <property type="project" value="TreeGrafter"/>
</dbReference>
<dbReference type="EC" id="5.6.2.4" evidence="7"/>
<dbReference type="InterPro" id="IPR014001">
    <property type="entry name" value="Helicase_ATP-bd"/>
</dbReference>
<dbReference type="SMART" id="SM00490">
    <property type="entry name" value="HELICc"/>
    <property type="match status" value="1"/>
</dbReference>
<feature type="domain" description="Helicase C-terminal" evidence="10">
    <location>
        <begin position="429"/>
        <end position="618"/>
    </location>
</feature>
<evidence type="ECO:0000313" key="11">
    <source>
        <dbReference type="EMBL" id="KAI1714850.1"/>
    </source>
</evidence>
<proteinExistence type="inferred from homology"/>
<evidence type="ECO:0000313" key="12">
    <source>
        <dbReference type="Proteomes" id="UP001201812"/>
    </source>
</evidence>
<dbReference type="PANTHER" id="PTHR13710:SF120">
    <property type="entry name" value="BIFUNCTIONAL 3'-5' EXONUCLEASE_ATP-DEPENDENT HELICASE WRN"/>
    <property type="match status" value="1"/>
</dbReference>
<dbReference type="InterPro" id="IPR001650">
    <property type="entry name" value="Helicase_C-like"/>
</dbReference>
<evidence type="ECO:0000256" key="6">
    <source>
        <dbReference type="ARBA" id="ARBA00034617"/>
    </source>
</evidence>
<keyword evidence="2" id="KW-0547">Nucleotide-binding</keyword>
<reference evidence="11" key="1">
    <citation type="submission" date="2022-01" db="EMBL/GenBank/DDBJ databases">
        <title>Genome Sequence Resource for Two Populations of Ditylenchus destructor, the Migratory Endoparasitic Phytonematode.</title>
        <authorList>
            <person name="Zhang H."/>
            <person name="Lin R."/>
            <person name="Xie B."/>
        </authorList>
    </citation>
    <scope>NUCLEOTIDE SEQUENCE</scope>
    <source>
        <strain evidence="11">BazhouSP</strain>
    </source>
</reference>
<keyword evidence="5" id="KW-0067">ATP-binding</keyword>
<dbReference type="GO" id="GO:0005737">
    <property type="term" value="C:cytoplasm"/>
    <property type="evidence" value="ECO:0007669"/>
    <property type="project" value="TreeGrafter"/>
</dbReference>
<dbReference type="GO" id="GO:0000724">
    <property type="term" value="P:double-strand break repair via homologous recombination"/>
    <property type="evidence" value="ECO:0007669"/>
    <property type="project" value="TreeGrafter"/>
</dbReference>
<keyword evidence="3" id="KW-0378">Hydrolase</keyword>
<comment type="similarity">
    <text evidence="1">Belongs to the helicase family. RecQ subfamily.</text>
</comment>
<dbReference type="InterPro" id="IPR011545">
    <property type="entry name" value="DEAD/DEAH_box_helicase_dom"/>
</dbReference>
<dbReference type="Proteomes" id="UP001201812">
    <property type="component" value="Unassembled WGS sequence"/>
</dbReference>
<sequence length="819" mass="93422">MYRNGVRRGANSLLIIRSLCRRVAVRNTPVRFQSTLPHCEKVHEGFDKILWEIGKTAPENIVIMSPNTKAENNMRLLPEPSQKYKRWMTYDAIPCKKEKEHVGFNSQFNTECNMGSLPQPSPKHKQLKPCDVPPCKDDAPFRTEHSKKAAAREQKISEMLKKYNFGFDKLRPNQYSIIKAALKKRDQLVVASTSYGKSVCYQMPPLLAEEKKLTLVISPLISLMEDQLMDLKCRGIKAAMLGNSEGIPGILKDVQNGKLRLLYTTPERYSSCLQTDFFDNIKDHVGFIAVDEAHCVSTWGNEFRKSYRELATLRSTFPGVPIMALTATATVPIRQDISNCLGLENPKVTVSIFNRSNLYIELRKITEPNNSMRTKGESGTTEAKTIGESETTETKAIGESETTEAENEESEAIPEEQRHKRLKKKLRKDLLPLLLRYRGGRKSPDFGGPTIIYTQSKETAEGINKWLIGKSLVVSRYILEIVLFLLYQKVKCGLYHGDMTRKRRTESQKMFMNNRVSTIVATSAFGMGINKADVRNVIHYGVPGNIEAYTQEIGRAGRDGEPSKCIMFYSRNVFGHVNNIREIGRGFYQDYAWLMFRRMSELIKTMGCRRYLLMSNFSDKIKYPSSTSKNCCDNCRKKAELSNKNKPYKGLESPENLGKTVFGAHSWKLFSVFDTVYKNKADVKIVINFLRGKGEVDARLKKKHSNLWGAGRNYPEKKWKKLIKLLKDFDYIREDFADRRQDESEPQNFGSFNVITRPTAKALEWYRNESLENLEQASKSLKGEFEYVSDDCPESQLSDNLAQTGSEINGDDERITATA</sequence>
<accession>A0AAD4R756</accession>
<feature type="compositionally biased region" description="Acidic residues" evidence="8">
    <location>
        <begin position="401"/>
        <end position="414"/>
    </location>
</feature>
<dbReference type="GO" id="GO:0016787">
    <property type="term" value="F:hydrolase activity"/>
    <property type="evidence" value="ECO:0007669"/>
    <property type="project" value="UniProtKB-KW"/>
</dbReference>
<feature type="compositionally biased region" description="Polar residues" evidence="8">
    <location>
        <begin position="370"/>
        <end position="383"/>
    </location>
</feature>
<evidence type="ECO:0000256" key="7">
    <source>
        <dbReference type="ARBA" id="ARBA00034808"/>
    </source>
</evidence>
<dbReference type="InterPro" id="IPR027417">
    <property type="entry name" value="P-loop_NTPase"/>
</dbReference>
<dbReference type="GO" id="GO:0009378">
    <property type="term" value="F:four-way junction helicase activity"/>
    <property type="evidence" value="ECO:0007669"/>
    <property type="project" value="TreeGrafter"/>
</dbReference>
<protein>
    <recommendedName>
        <fullName evidence="7">DNA 3'-5' helicase</fullName>
        <ecNumber evidence="7">5.6.2.4</ecNumber>
    </recommendedName>
</protein>
<dbReference type="SUPFAM" id="SSF52540">
    <property type="entry name" value="P-loop containing nucleoside triphosphate hydrolases"/>
    <property type="match status" value="1"/>
</dbReference>
<dbReference type="Gene3D" id="3.40.50.300">
    <property type="entry name" value="P-loop containing nucleotide triphosphate hydrolases"/>
    <property type="match status" value="2"/>
</dbReference>
<dbReference type="GO" id="GO:0043138">
    <property type="term" value="F:3'-5' DNA helicase activity"/>
    <property type="evidence" value="ECO:0007669"/>
    <property type="project" value="UniProtKB-EC"/>
</dbReference>
<keyword evidence="12" id="KW-1185">Reference proteome</keyword>
<dbReference type="PROSITE" id="PS51194">
    <property type="entry name" value="HELICASE_CTER"/>
    <property type="match status" value="1"/>
</dbReference>
<evidence type="ECO:0000256" key="4">
    <source>
        <dbReference type="ARBA" id="ARBA00022806"/>
    </source>
</evidence>
<feature type="compositionally biased region" description="Polar residues" evidence="8">
    <location>
        <begin position="795"/>
        <end position="807"/>
    </location>
</feature>
<organism evidence="11 12">
    <name type="scientific">Ditylenchus destructor</name>
    <dbReference type="NCBI Taxonomy" id="166010"/>
    <lineage>
        <taxon>Eukaryota</taxon>
        <taxon>Metazoa</taxon>
        <taxon>Ecdysozoa</taxon>
        <taxon>Nematoda</taxon>
        <taxon>Chromadorea</taxon>
        <taxon>Rhabditida</taxon>
        <taxon>Tylenchina</taxon>
        <taxon>Tylenchomorpha</taxon>
        <taxon>Sphaerularioidea</taxon>
        <taxon>Anguinidae</taxon>
        <taxon>Anguininae</taxon>
        <taxon>Ditylenchus</taxon>
    </lineage>
</organism>
<gene>
    <name evidence="11" type="ORF">DdX_08118</name>
</gene>
<dbReference type="NCBIfam" id="TIGR00614">
    <property type="entry name" value="recQ_fam"/>
    <property type="match status" value="1"/>
</dbReference>
<evidence type="ECO:0000259" key="9">
    <source>
        <dbReference type="PROSITE" id="PS51192"/>
    </source>
</evidence>
<dbReference type="PROSITE" id="PS51192">
    <property type="entry name" value="HELICASE_ATP_BIND_1"/>
    <property type="match status" value="1"/>
</dbReference>
<name>A0AAD4R756_9BILA</name>
<evidence type="ECO:0000256" key="8">
    <source>
        <dbReference type="SAM" id="MobiDB-lite"/>
    </source>
</evidence>
<comment type="caution">
    <text evidence="11">The sequence shown here is derived from an EMBL/GenBank/DDBJ whole genome shotgun (WGS) entry which is preliminary data.</text>
</comment>
<evidence type="ECO:0000256" key="5">
    <source>
        <dbReference type="ARBA" id="ARBA00022840"/>
    </source>
</evidence>
<dbReference type="AlphaFoldDB" id="A0AAD4R756"/>
<dbReference type="InterPro" id="IPR004589">
    <property type="entry name" value="DNA_helicase_ATP-dep_RecQ"/>
</dbReference>
<dbReference type="GO" id="GO:0005524">
    <property type="term" value="F:ATP binding"/>
    <property type="evidence" value="ECO:0007669"/>
    <property type="project" value="UniProtKB-KW"/>
</dbReference>